<dbReference type="InterPro" id="IPR013201">
    <property type="entry name" value="Prot_inhib_I29"/>
</dbReference>
<dbReference type="PRINTS" id="PR00705">
    <property type="entry name" value="PAPAIN"/>
</dbReference>
<dbReference type="CDD" id="cd02248">
    <property type="entry name" value="Peptidase_C1A"/>
    <property type="match status" value="1"/>
</dbReference>
<dbReference type="SUPFAM" id="SSF54001">
    <property type="entry name" value="Cysteine proteinases"/>
    <property type="match status" value="1"/>
</dbReference>
<dbReference type="AlphaFoldDB" id="A0A6C0ERD0"/>
<proteinExistence type="inferred from homology"/>
<dbReference type="PROSITE" id="PS00139">
    <property type="entry name" value="THIOL_PROTEASE_CYS"/>
    <property type="match status" value="1"/>
</dbReference>
<reference evidence="5" key="1">
    <citation type="journal article" date="2020" name="Nature">
        <title>Giant virus diversity and host interactions through global metagenomics.</title>
        <authorList>
            <person name="Schulz F."/>
            <person name="Roux S."/>
            <person name="Paez-Espino D."/>
            <person name="Jungbluth S."/>
            <person name="Walsh D.A."/>
            <person name="Denef V.J."/>
            <person name="McMahon K.D."/>
            <person name="Konstantinidis K.T."/>
            <person name="Eloe-Fadrosh E.A."/>
            <person name="Kyrpides N.C."/>
            <person name="Woyke T."/>
        </authorList>
    </citation>
    <scope>NUCLEOTIDE SEQUENCE</scope>
    <source>
        <strain evidence="5">GVMAG-M-3300009155-2</strain>
    </source>
</reference>
<dbReference type="PANTHER" id="PTHR12411">
    <property type="entry name" value="CYSTEINE PROTEASE FAMILY C1-RELATED"/>
    <property type="match status" value="1"/>
</dbReference>
<dbReference type="InterPro" id="IPR025660">
    <property type="entry name" value="Pept_his_AS"/>
</dbReference>
<evidence type="ECO:0000256" key="1">
    <source>
        <dbReference type="ARBA" id="ARBA00008455"/>
    </source>
</evidence>
<organism evidence="5">
    <name type="scientific">viral metagenome</name>
    <dbReference type="NCBI Taxonomy" id="1070528"/>
    <lineage>
        <taxon>unclassified sequences</taxon>
        <taxon>metagenomes</taxon>
        <taxon>organismal metagenomes</taxon>
    </lineage>
</organism>
<dbReference type="InterPro" id="IPR013128">
    <property type="entry name" value="Peptidase_C1A"/>
</dbReference>
<dbReference type="InterPro" id="IPR000169">
    <property type="entry name" value="Pept_cys_AS"/>
</dbReference>
<dbReference type="InterPro" id="IPR038765">
    <property type="entry name" value="Papain-like_cys_pep_sf"/>
</dbReference>
<name>A0A6C0ERD0_9ZZZZ</name>
<comment type="similarity">
    <text evidence="1">Belongs to the peptidase C1 family.</text>
</comment>
<feature type="domain" description="Peptidase C1A papain C-terminal" evidence="3">
    <location>
        <begin position="137"/>
        <end position="353"/>
    </location>
</feature>
<protein>
    <recommendedName>
        <fullName evidence="6">Peptidase C1A papain C-terminal domain-containing protein</fullName>
    </recommendedName>
</protein>
<sequence>MTTVLLMLLLGAFFNVVYSAFKNHNHSNNIFLNSLSPFLDNSDEWKEFTNFQDRFQKVYDTLEDYERRFAIFRSNLRSIILHNLDERQNFTMGVNQFTDLTPEEFKSLYIGSVKPDVQVVGSYGCKTFVSTSLSAALPASVDWRLNGAVTSVKDQGQCGSCWSFSSTGAVEGAWAISGRQLIDLSEQQLVDCATGLSYGSHGCSGGQMEGGFKYVIENGQCSLASYPYTAKDGTCKKCSVVVDISSCYDVKPNDQLSLKTAVAGQPVSVAIEADTRYFQSYSSGVLTSSSCGTNLDHGVLVVGYGEENGQKYWLVKNSWSATWGDKGYVKIGRSESTNDAGICGIAMQPSFPSV</sequence>
<feature type="domain" description="Cathepsin propeptide inhibitor" evidence="4">
    <location>
        <begin position="48"/>
        <end position="105"/>
    </location>
</feature>
<dbReference type="InterPro" id="IPR000668">
    <property type="entry name" value="Peptidase_C1A_C"/>
</dbReference>
<dbReference type="EMBL" id="MN738916">
    <property type="protein sequence ID" value="QHT31231.1"/>
    <property type="molecule type" value="Genomic_DNA"/>
</dbReference>
<accession>A0A6C0ERD0</accession>
<dbReference type="GO" id="GO:0006508">
    <property type="term" value="P:proteolysis"/>
    <property type="evidence" value="ECO:0007669"/>
    <property type="project" value="InterPro"/>
</dbReference>
<evidence type="ECO:0000256" key="2">
    <source>
        <dbReference type="ARBA" id="ARBA00023157"/>
    </source>
</evidence>
<evidence type="ECO:0000259" key="3">
    <source>
        <dbReference type="SMART" id="SM00645"/>
    </source>
</evidence>
<dbReference type="InterPro" id="IPR025661">
    <property type="entry name" value="Pept_asp_AS"/>
</dbReference>
<dbReference type="Pfam" id="PF08246">
    <property type="entry name" value="Inhibitor_I29"/>
    <property type="match status" value="1"/>
</dbReference>
<dbReference type="Gene3D" id="3.90.70.10">
    <property type="entry name" value="Cysteine proteinases"/>
    <property type="match status" value="1"/>
</dbReference>
<dbReference type="PROSITE" id="PS00640">
    <property type="entry name" value="THIOL_PROTEASE_ASN"/>
    <property type="match status" value="1"/>
</dbReference>
<dbReference type="SMART" id="SM00848">
    <property type="entry name" value="Inhibitor_I29"/>
    <property type="match status" value="1"/>
</dbReference>
<dbReference type="FunFam" id="3.90.70.10:FF:000039">
    <property type="entry name" value="Cysteine proteinase 2, putative"/>
    <property type="match status" value="1"/>
</dbReference>
<dbReference type="GO" id="GO:0008234">
    <property type="term" value="F:cysteine-type peptidase activity"/>
    <property type="evidence" value="ECO:0007669"/>
    <property type="project" value="InterPro"/>
</dbReference>
<dbReference type="SMART" id="SM00645">
    <property type="entry name" value="Pept_C1"/>
    <property type="match status" value="1"/>
</dbReference>
<dbReference type="PROSITE" id="PS00639">
    <property type="entry name" value="THIOL_PROTEASE_HIS"/>
    <property type="match status" value="1"/>
</dbReference>
<evidence type="ECO:0008006" key="6">
    <source>
        <dbReference type="Google" id="ProtNLM"/>
    </source>
</evidence>
<evidence type="ECO:0000259" key="4">
    <source>
        <dbReference type="SMART" id="SM00848"/>
    </source>
</evidence>
<keyword evidence="2" id="KW-1015">Disulfide bond</keyword>
<dbReference type="Pfam" id="PF00112">
    <property type="entry name" value="Peptidase_C1"/>
    <property type="match status" value="1"/>
</dbReference>
<dbReference type="InterPro" id="IPR039417">
    <property type="entry name" value="Peptidase_C1A_papain-like"/>
</dbReference>
<evidence type="ECO:0000313" key="5">
    <source>
        <dbReference type="EMBL" id="QHT31231.1"/>
    </source>
</evidence>